<accession>A0A915IEW5</accession>
<organism evidence="1 2">
    <name type="scientific">Romanomermis culicivorax</name>
    <name type="common">Nematode worm</name>
    <dbReference type="NCBI Taxonomy" id="13658"/>
    <lineage>
        <taxon>Eukaryota</taxon>
        <taxon>Metazoa</taxon>
        <taxon>Ecdysozoa</taxon>
        <taxon>Nematoda</taxon>
        <taxon>Enoplea</taxon>
        <taxon>Dorylaimia</taxon>
        <taxon>Mermithida</taxon>
        <taxon>Mermithoidea</taxon>
        <taxon>Mermithidae</taxon>
        <taxon>Romanomermis</taxon>
    </lineage>
</organism>
<evidence type="ECO:0000313" key="1">
    <source>
        <dbReference type="Proteomes" id="UP000887565"/>
    </source>
</evidence>
<proteinExistence type="predicted"/>
<keyword evidence="1" id="KW-1185">Reference proteome</keyword>
<dbReference type="AlphaFoldDB" id="A0A915IEW5"/>
<dbReference type="Proteomes" id="UP000887565">
    <property type="component" value="Unplaced"/>
</dbReference>
<reference evidence="2" key="1">
    <citation type="submission" date="2022-11" db="UniProtKB">
        <authorList>
            <consortium name="WormBaseParasite"/>
        </authorList>
    </citation>
    <scope>IDENTIFICATION</scope>
</reference>
<dbReference type="WBParaSite" id="nRc.2.0.1.t11761-RA">
    <property type="protein sequence ID" value="nRc.2.0.1.t11761-RA"/>
    <property type="gene ID" value="nRc.2.0.1.g11761"/>
</dbReference>
<protein>
    <submittedName>
        <fullName evidence="2">Uncharacterized protein</fullName>
    </submittedName>
</protein>
<evidence type="ECO:0000313" key="2">
    <source>
        <dbReference type="WBParaSite" id="nRc.2.0.1.t11761-RA"/>
    </source>
</evidence>
<sequence>MIIEFEIRMVKRKSLNYLTWNVPFIYLVIELRMGSNFTHAARSRRTFNKIALTCIPAAGCRNMTSIQLYALACHRSDQVQHDIGVALSQDPVLTKSSLVNRRREMVIIDL</sequence>
<name>A0A915IEW5_ROMCU</name>